<dbReference type="KEGG" id="goe:108863780"/>
<feature type="chain" id="PRO_5042616636" evidence="8">
    <location>
        <begin position="25"/>
        <end position="614"/>
    </location>
</feature>
<keyword evidence="6" id="KW-0862">Zinc</keyword>
<comment type="similarity">
    <text evidence="2">Belongs to the peptidase M13 family.</text>
</comment>
<evidence type="ECO:0000256" key="1">
    <source>
        <dbReference type="ARBA" id="ARBA00001947"/>
    </source>
</evidence>
<evidence type="ECO:0000256" key="4">
    <source>
        <dbReference type="ARBA" id="ARBA00022723"/>
    </source>
</evidence>
<evidence type="ECO:0000259" key="10">
    <source>
        <dbReference type="Pfam" id="PF05649"/>
    </source>
</evidence>
<dbReference type="GO" id="GO:0005886">
    <property type="term" value="C:plasma membrane"/>
    <property type="evidence" value="ECO:0007669"/>
    <property type="project" value="TreeGrafter"/>
</dbReference>
<dbReference type="InterPro" id="IPR042089">
    <property type="entry name" value="Peptidase_M13_dom_2"/>
</dbReference>
<keyword evidence="5" id="KW-0378">Hydrolase</keyword>
<keyword evidence="3" id="KW-0645">Protease</keyword>
<dbReference type="Proteomes" id="UP000694867">
    <property type="component" value="Unplaced"/>
</dbReference>
<keyword evidence="11" id="KW-1185">Reference proteome</keyword>
<organism evidence="11 12">
    <name type="scientific">Galendromus occidentalis</name>
    <name type="common">western predatory mite</name>
    <dbReference type="NCBI Taxonomy" id="34638"/>
    <lineage>
        <taxon>Eukaryota</taxon>
        <taxon>Metazoa</taxon>
        <taxon>Ecdysozoa</taxon>
        <taxon>Arthropoda</taxon>
        <taxon>Chelicerata</taxon>
        <taxon>Arachnida</taxon>
        <taxon>Acari</taxon>
        <taxon>Parasitiformes</taxon>
        <taxon>Mesostigmata</taxon>
        <taxon>Gamasina</taxon>
        <taxon>Phytoseioidea</taxon>
        <taxon>Phytoseiidae</taxon>
        <taxon>Typhlodrominae</taxon>
        <taxon>Galendromus</taxon>
    </lineage>
</organism>
<dbReference type="Pfam" id="PF01431">
    <property type="entry name" value="Peptidase_M13"/>
    <property type="match status" value="1"/>
</dbReference>
<dbReference type="InterPro" id="IPR000718">
    <property type="entry name" value="Peptidase_M13"/>
</dbReference>
<evidence type="ECO:0000259" key="9">
    <source>
        <dbReference type="Pfam" id="PF01431"/>
    </source>
</evidence>
<sequence>MIKKLGFAIGIVLAILNVLTSAEARICTTGVCNAVADAFQASINTSLNPCDDFYSYVCLGWLKKDPNFLGGKFGPTGTIIRVVEANMIILGKALKKMSQKPISMLRDSENQAVAFFSSCIHAHSSGPKISAESTLRRFFHSVRLEYFDEMPNPNVTGFSVLFDLALKYDIDLLFSVDIASDSFRMGRSYTPRLFDPSMRVTGNFSDYWKPILLESAKDTSNDPKILNELSSVFSAAGLSIERSRLLRYGRNHFAVENATKHLFLVRNRRQRRTFAEWKKLTRFPWFKFFNIHVVNLAKINEETHELNFDQEFFDGIAKISSDFETMQIFKDFAAVALLISDFGKAISDSAYRNICAYGKCAKEDIDVDHRCTKATYEEVKWSAIAILSRLTQTAYTAKNVRFFFSMLKVIMQKISEILYLTYYDDVYLPGSLLSYPHYVESLPHWMNLASLGLVVGHEIGHAIDKYIAHLPTSEVEGDDKLEVYKNAGYRAARKCFGTQFKVPGAVSGYLFAAEALADNFGFKLSLLAYKVFEKLFPDEPAMPDIHGLSRKQLFFVNSAMIFCKASTDTAIPRWDKHAPAHYRINLGLSNMEDFAEAFNCKPSDPMVAKEPCNV</sequence>
<dbReference type="AlphaFoldDB" id="A0AAJ7P9K5"/>
<evidence type="ECO:0000256" key="8">
    <source>
        <dbReference type="SAM" id="SignalP"/>
    </source>
</evidence>
<evidence type="ECO:0000256" key="2">
    <source>
        <dbReference type="ARBA" id="ARBA00007357"/>
    </source>
</evidence>
<dbReference type="InterPro" id="IPR018497">
    <property type="entry name" value="Peptidase_M13_C"/>
</dbReference>
<feature type="domain" description="Peptidase M13 N-terminal" evidence="10">
    <location>
        <begin position="49"/>
        <end position="349"/>
    </location>
</feature>
<gene>
    <name evidence="12" type="primary">LOC108863780</name>
</gene>
<dbReference type="InterPro" id="IPR008753">
    <property type="entry name" value="Peptidase_M13_N"/>
</dbReference>
<evidence type="ECO:0000313" key="11">
    <source>
        <dbReference type="Proteomes" id="UP000694867"/>
    </source>
</evidence>
<dbReference type="GeneID" id="108863780"/>
<dbReference type="InterPro" id="IPR024079">
    <property type="entry name" value="MetalloPept_cat_dom_sf"/>
</dbReference>
<comment type="cofactor">
    <cofactor evidence="1">
        <name>Zn(2+)</name>
        <dbReference type="ChEBI" id="CHEBI:29105"/>
    </cofactor>
</comment>
<dbReference type="Pfam" id="PF05649">
    <property type="entry name" value="Peptidase_M13_N"/>
    <property type="match status" value="1"/>
</dbReference>
<proteinExistence type="inferred from homology"/>
<evidence type="ECO:0000256" key="7">
    <source>
        <dbReference type="ARBA" id="ARBA00023049"/>
    </source>
</evidence>
<evidence type="ECO:0000256" key="3">
    <source>
        <dbReference type="ARBA" id="ARBA00022670"/>
    </source>
</evidence>
<protein>
    <submittedName>
        <fullName evidence="12">Endothelin-converting enzyme 1-like</fullName>
    </submittedName>
</protein>
<reference evidence="12" key="1">
    <citation type="submission" date="2025-08" db="UniProtKB">
        <authorList>
            <consortium name="RefSeq"/>
        </authorList>
    </citation>
    <scope>IDENTIFICATION</scope>
</reference>
<dbReference type="RefSeq" id="XP_018493855.1">
    <property type="nucleotide sequence ID" value="XM_018638339.1"/>
</dbReference>
<dbReference type="PANTHER" id="PTHR11733:SF167">
    <property type="entry name" value="FI17812P1-RELATED"/>
    <property type="match status" value="1"/>
</dbReference>
<dbReference type="SUPFAM" id="SSF55486">
    <property type="entry name" value="Metalloproteases ('zincins'), catalytic domain"/>
    <property type="match status" value="1"/>
</dbReference>
<keyword evidence="8" id="KW-0732">Signal</keyword>
<dbReference type="PANTHER" id="PTHR11733">
    <property type="entry name" value="ZINC METALLOPROTEASE FAMILY M13 NEPRILYSIN-RELATED"/>
    <property type="match status" value="1"/>
</dbReference>
<dbReference type="Gene3D" id="3.40.390.10">
    <property type="entry name" value="Collagenase (Catalytic Domain)"/>
    <property type="match status" value="2"/>
</dbReference>
<feature type="domain" description="Peptidase M13 C-terminal" evidence="9">
    <location>
        <begin position="425"/>
        <end position="614"/>
    </location>
</feature>
<dbReference type="GO" id="GO:0016485">
    <property type="term" value="P:protein processing"/>
    <property type="evidence" value="ECO:0007669"/>
    <property type="project" value="TreeGrafter"/>
</dbReference>
<evidence type="ECO:0000313" key="12">
    <source>
        <dbReference type="RefSeq" id="XP_018493855.1"/>
    </source>
</evidence>
<dbReference type="Gene3D" id="1.10.1380.10">
    <property type="entry name" value="Neutral endopeptidase , domain2"/>
    <property type="match status" value="1"/>
</dbReference>
<evidence type="ECO:0000256" key="6">
    <source>
        <dbReference type="ARBA" id="ARBA00022833"/>
    </source>
</evidence>
<feature type="signal peptide" evidence="8">
    <location>
        <begin position="1"/>
        <end position="24"/>
    </location>
</feature>
<dbReference type="PRINTS" id="PR00786">
    <property type="entry name" value="NEPRILYSIN"/>
</dbReference>
<evidence type="ECO:0000256" key="5">
    <source>
        <dbReference type="ARBA" id="ARBA00022801"/>
    </source>
</evidence>
<dbReference type="GO" id="GO:0046872">
    <property type="term" value="F:metal ion binding"/>
    <property type="evidence" value="ECO:0007669"/>
    <property type="project" value="UniProtKB-KW"/>
</dbReference>
<keyword evidence="7" id="KW-0482">Metalloprotease</keyword>
<dbReference type="GO" id="GO:0004222">
    <property type="term" value="F:metalloendopeptidase activity"/>
    <property type="evidence" value="ECO:0007669"/>
    <property type="project" value="InterPro"/>
</dbReference>
<name>A0AAJ7P9K5_9ACAR</name>
<accession>A0AAJ7P9K5</accession>
<dbReference type="PROSITE" id="PS51885">
    <property type="entry name" value="NEPRILYSIN"/>
    <property type="match status" value="1"/>
</dbReference>
<keyword evidence="4" id="KW-0479">Metal-binding</keyword>